<reference evidence="13 14" key="1">
    <citation type="submission" date="2016-02" db="EMBL/GenBank/DDBJ databases">
        <title>Ulvibacter sp. LPB0005, isolated from Thais luteostoma.</title>
        <authorList>
            <person name="Shin S.-K."/>
            <person name="Yi H."/>
        </authorList>
    </citation>
    <scope>NUCLEOTIDE SEQUENCE [LARGE SCALE GENOMIC DNA]</scope>
    <source>
        <strain evidence="13 14">LPB0005</strain>
    </source>
</reference>
<evidence type="ECO:0000256" key="2">
    <source>
        <dbReference type="ARBA" id="ARBA00022490"/>
    </source>
</evidence>
<dbReference type="InterPro" id="IPR020568">
    <property type="entry name" value="Ribosomal_Su5_D2-typ_SF"/>
</dbReference>
<keyword evidence="2" id="KW-0963">Cytoplasm</keyword>
<keyword evidence="14" id="KW-1185">Reference proteome</keyword>
<evidence type="ECO:0000313" key="13">
    <source>
        <dbReference type="EMBL" id="OAB81546.1"/>
    </source>
</evidence>
<dbReference type="FunFam" id="3.30.230.80:FF:000008">
    <property type="entry name" value="Molecular chaperone HtpG"/>
    <property type="match status" value="1"/>
</dbReference>
<proteinExistence type="inferred from homology"/>
<dbReference type="InterPro" id="IPR020575">
    <property type="entry name" value="Hsp90_N"/>
</dbReference>
<feature type="binding site" evidence="11">
    <location>
        <position position="81"/>
    </location>
    <ligand>
        <name>ATP</name>
        <dbReference type="ChEBI" id="CHEBI:30616"/>
    </ligand>
</feature>
<evidence type="ECO:0000256" key="10">
    <source>
        <dbReference type="ARBA" id="ARBA00080411"/>
    </source>
</evidence>
<dbReference type="Pfam" id="PF13589">
    <property type="entry name" value="HATPase_c_3"/>
    <property type="match status" value="1"/>
</dbReference>
<evidence type="ECO:0000256" key="7">
    <source>
        <dbReference type="ARBA" id="ARBA00067988"/>
    </source>
</evidence>
<dbReference type="InterPro" id="IPR001404">
    <property type="entry name" value="Hsp90_fam"/>
</dbReference>
<dbReference type="CDD" id="cd16927">
    <property type="entry name" value="HATPase_Hsp90-like"/>
    <property type="match status" value="1"/>
</dbReference>
<dbReference type="GO" id="GO:0051082">
    <property type="term" value="F:unfolded protein binding"/>
    <property type="evidence" value="ECO:0007669"/>
    <property type="project" value="InterPro"/>
</dbReference>
<dbReference type="Gene3D" id="1.20.120.790">
    <property type="entry name" value="Heat shock protein 90, C-terminal domain"/>
    <property type="match status" value="1"/>
</dbReference>
<accession>A0A167K9X9</accession>
<evidence type="ECO:0000256" key="8">
    <source>
        <dbReference type="ARBA" id="ARBA00070675"/>
    </source>
</evidence>
<dbReference type="Gene3D" id="3.30.230.80">
    <property type="match status" value="1"/>
</dbReference>
<dbReference type="AlphaFoldDB" id="A0A167K9X9"/>
<feature type="binding site" evidence="11">
    <location>
        <begin position="96"/>
        <end position="97"/>
    </location>
    <ligand>
        <name>ATP</name>
        <dbReference type="ChEBI" id="CHEBI:30616"/>
    </ligand>
</feature>
<feature type="binding site" evidence="11">
    <location>
        <position position="339"/>
    </location>
    <ligand>
        <name>ATP</name>
        <dbReference type="ChEBI" id="CHEBI:30616"/>
    </ligand>
</feature>
<dbReference type="Pfam" id="PF00183">
    <property type="entry name" value="HSP90"/>
    <property type="match status" value="1"/>
</dbReference>
<feature type="binding site" evidence="11">
    <location>
        <position position="168"/>
    </location>
    <ligand>
        <name>ATP</name>
        <dbReference type="ChEBI" id="CHEBI:30616"/>
    </ligand>
</feature>
<dbReference type="Proteomes" id="UP000077013">
    <property type="component" value="Unassembled WGS sequence"/>
</dbReference>
<dbReference type="InterPro" id="IPR019805">
    <property type="entry name" value="Heat_shock_protein_90_CS"/>
</dbReference>
<feature type="binding site" evidence="11">
    <location>
        <position position="35"/>
    </location>
    <ligand>
        <name>ATP</name>
        <dbReference type="ChEBI" id="CHEBI:30616"/>
    </ligand>
</feature>
<evidence type="ECO:0000256" key="11">
    <source>
        <dbReference type="PIRSR" id="PIRSR002583-1"/>
    </source>
</evidence>
<dbReference type="FunFam" id="3.30.565.10:FF:000076">
    <property type="entry name" value="Molecular chaperone HtpG"/>
    <property type="match status" value="1"/>
</dbReference>
<dbReference type="OrthoDB" id="9802640at2"/>
<name>A0A167K9X9_9FLAO</name>
<gene>
    <name evidence="13" type="ORF">ULVI_01630</name>
</gene>
<evidence type="ECO:0000256" key="4">
    <source>
        <dbReference type="ARBA" id="ARBA00022840"/>
    </source>
</evidence>
<evidence type="ECO:0000256" key="5">
    <source>
        <dbReference type="ARBA" id="ARBA00023016"/>
    </source>
</evidence>
<keyword evidence="4 11" id="KW-0067">ATP-binding</keyword>
<evidence type="ECO:0000256" key="9">
    <source>
        <dbReference type="ARBA" id="ARBA00079544"/>
    </source>
</evidence>
<dbReference type="RefSeq" id="WP_068588910.1">
    <property type="nucleotide sequence ID" value="NZ_LRXL01000012.1"/>
</dbReference>
<dbReference type="STRING" id="1763537.ULVI_01630"/>
<dbReference type="PROSITE" id="PS00298">
    <property type="entry name" value="HSP90"/>
    <property type="match status" value="1"/>
</dbReference>
<sequence>MSQGTINVSVENIFPLIKKFLYSDHEIFLRELISNATDATLKLKHLTSIGEAKVTYGNPVIEVKIDKENKQLHIIDQGIGMTKEEVEKYINQIAFSGAEEFIEKYKDKQGDETGIIGHFGLGFYSAFMVANKVEIITKSYKDEPAAHWTCDGSPNYTLEEADKKERGTEIILHISEDETEFLEEGKISGLLSKYNKFMPIPIKFGTRTETLPKPQDAKEDDEAPTQEVDNIINNPNPAWTKQPADLEDKDYKSFYRELYPSQFEEPLFNIHLNVDYPFNLTGILYFPKLTNDMSVQKDRIQLYQNQVFVTDNVEGIVPEFLTMLRGVIDSPDIPLNVSRSYLQADGAVKKISSYITRKVADKLKSLFNENRKDFEAKWNDIKIVIEYGMLSEDKFFDKSKDFALYPTVDGSFFTFEELKDKIKDAQTDKDDNLVILYASDKEAQHSYIETAKDKGYEVLLLDSPIVSHLIQKLEGANEKTQFVRVDGDHIDNLIKKEDASISKLSEEEKETLKTFLTETIPSEKFTVQLEAMDSSANPFIITEPEFMRRMKEMQQSGGGGMFGMGNMPEMYNLVVNTNNELVTEILNTKTKKKKERLVTQALDLAKLSKNLLKGEDLTAFIKRSYEMIK</sequence>
<comment type="similarity">
    <text evidence="1">Belongs to the heat shock protein 90 family.</text>
</comment>
<evidence type="ECO:0000256" key="12">
    <source>
        <dbReference type="SAM" id="MobiDB-lite"/>
    </source>
</evidence>
<evidence type="ECO:0000256" key="1">
    <source>
        <dbReference type="ARBA" id="ARBA00008239"/>
    </source>
</evidence>
<keyword evidence="5" id="KW-0346">Stress response</keyword>
<dbReference type="GO" id="GO:0016887">
    <property type="term" value="F:ATP hydrolysis activity"/>
    <property type="evidence" value="ECO:0007669"/>
    <property type="project" value="InterPro"/>
</dbReference>
<dbReference type="PRINTS" id="PR00775">
    <property type="entry name" value="HEATSHOCK90"/>
</dbReference>
<dbReference type="GO" id="GO:0005524">
    <property type="term" value="F:ATP binding"/>
    <property type="evidence" value="ECO:0007669"/>
    <property type="project" value="UniProtKB-KW"/>
</dbReference>
<keyword evidence="3 11" id="KW-0547">Nucleotide-binding</keyword>
<dbReference type="SUPFAM" id="SSF54211">
    <property type="entry name" value="Ribosomal protein S5 domain 2-like"/>
    <property type="match status" value="1"/>
</dbReference>
<dbReference type="PANTHER" id="PTHR11528">
    <property type="entry name" value="HEAT SHOCK PROTEIN 90 FAMILY MEMBER"/>
    <property type="match status" value="1"/>
</dbReference>
<evidence type="ECO:0000256" key="3">
    <source>
        <dbReference type="ARBA" id="ARBA00022741"/>
    </source>
</evidence>
<feature type="compositionally biased region" description="Polar residues" evidence="12">
    <location>
        <begin position="227"/>
        <end position="239"/>
    </location>
</feature>
<dbReference type="NCBIfam" id="NF003555">
    <property type="entry name" value="PRK05218.1"/>
    <property type="match status" value="1"/>
</dbReference>
<feature type="region of interest" description="Disordered" evidence="12">
    <location>
        <begin position="207"/>
        <end position="243"/>
    </location>
</feature>
<dbReference type="SUPFAM" id="SSF110942">
    <property type="entry name" value="HSP90 C-terminal domain"/>
    <property type="match status" value="1"/>
</dbReference>
<feature type="binding site" evidence="11">
    <location>
        <position position="31"/>
    </location>
    <ligand>
        <name>ATP</name>
        <dbReference type="ChEBI" id="CHEBI:30616"/>
    </ligand>
</feature>
<dbReference type="InterPro" id="IPR036890">
    <property type="entry name" value="HATPase_C_sf"/>
</dbReference>
<dbReference type="SUPFAM" id="SSF55874">
    <property type="entry name" value="ATPase domain of HSP90 chaperone/DNA topoisomerase II/histidine kinase"/>
    <property type="match status" value="1"/>
</dbReference>
<feature type="binding site" evidence="11">
    <location>
        <position position="76"/>
    </location>
    <ligand>
        <name>ATP</name>
        <dbReference type="ChEBI" id="CHEBI:30616"/>
    </ligand>
</feature>
<comment type="caution">
    <text evidence="13">The sequence shown here is derived from an EMBL/GenBank/DDBJ whole genome shotgun (WGS) entry which is preliminary data.</text>
</comment>
<dbReference type="PIRSF" id="PIRSF002583">
    <property type="entry name" value="Hsp90"/>
    <property type="match status" value="1"/>
</dbReference>
<dbReference type="GO" id="GO:0140662">
    <property type="term" value="F:ATP-dependent protein folding chaperone"/>
    <property type="evidence" value="ECO:0007669"/>
    <property type="project" value="InterPro"/>
</dbReference>
<keyword evidence="6" id="KW-0143">Chaperone</keyword>
<protein>
    <recommendedName>
        <fullName evidence="8">Chaperone protein HtpG</fullName>
    </recommendedName>
    <alternativeName>
        <fullName evidence="7">Chaperone protein htpG</fullName>
    </alternativeName>
    <alternativeName>
        <fullName evidence="9 10">Heat shock protein HtpG</fullName>
    </alternativeName>
</protein>
<dbReference type="Gene3D" id="3.30.565.10">
    <property type="entry name" value="Histidine kinase-like ATPase, C-terminal domain"/>
    <property type="match status" value="1"/>
</dbReference>
<organism evidence="13 14">
    <name type="scientific">Cochleicola gelatinilyticus</name>
    <dbReference type="NCBI Taxonomy" id="1763537"/>
    <lineage>
        <taxon>Bacteria</taxon>
        <taxon>Pseudomonadati</taxon>
        <taxon>Bacteroidota</taxon>
        <taxon>Flavobacteriia</taxon>
        <taxon>Flavobacteriales</taxon>
        <taxon>Flavobacteriaceae</taxon>
        <taxon>Cochleicola</taxon>
    </lineage>
</organism>
<dbReference type="InterPro" id="IPR037196">
    <property type="entry name" value="HSP90_C"/>
</dbReference>
<evidence type="ECO:0000256" key="6">
    <source>
        <dbReference type="ARBA" id="ARBA00023186"/>
    </source>
</evidence>
<evidence type="ECO:0000313" key="14">
    <source>
        <dbReference type="Proteomes" id="UP000077013"/>
    </source>
</evidence>
<dbReference type="Gene3D" id="3.40.50.11260">
    <property type="match status" value="1"/>
</dbReference>
<dbReference type="EMBL" id="LRXL01000012">
    <property type="protein sequence ID" value="OAB81546.1"/>
    <property type="molecule type" value="Genomic_DNA"/>
</dbReference>